<dbReference type="PANTHER" id="PTHR20854:SF4">
    <property type="entry name" value="INOSITOL-1-MONOPHOSPHATASE-RELATED"/>
    <property type="match status" value="1"/>
</dbReference>
<accession>A0ABT0R1N4</accession>
<dbReference type="EMBL" id="JAKNCJ010000005">
    <property type="protein sequence ID" value="MCL6423840.1"/>
    <property type="molecule type" value="Genomic_DNA"/>
</dbReference>
<dbReference type="SUPFAM" id="SSF56655">
    <property type="entry name" value="Carbohydrate phosphatase"/>
    <property type="match status" value="1"/>
</dbReference>
<dbReference type="PANTHER" id="PTHR20854">
    <property type="entry name" value="INOSITOL MONOPHOSPHATASE"/>
    <property type="match status" value="1"/>
</dbReference>
<dbReference type="Pfam" id="PF00459">
    <property type="entry name" value="Inositol_P"/>
    <property type="match status" value="1"/>
</dbReference>
<keyword evidence="2" id="KW-1185">Reference proteome</keyword>
<dbReference type="InterPro" id="IPR000760">
    <property type="entry name" value="Inositol_monophosphatase-like"/>
</dbReference>
<evidence type="ECO:0000313" key="1">
    <source>
        <dbReference type="EMBL" id="MCL6423840.1"/>
    </source>
</evidence>
<organism evidence="1 2">
    <name type="scientific">Brachybacterium equifaecis</name>
    <dbReference type="NCBI Taxonomy" id="2910770"/>
    <lineage>
        <taxon>Bacteria</taxon>
        <taxon>Bacillati</taxon>
        <taxon>Actinomycetota</taxon>
        <taxon>Actinomycetes</taxon>
        <taxon>Micrococcales</taxon>
        <taxon>Dermabacteraceae</taxon>
        <taxon>Brachybacterium</taxon>
    </lineage>
</organism>
<protein>
    <recommendedName>
        <fullName evidence="3">Inositol monophosphatase</fullName>
    </recommendedName>
</protein>
<dbReference type="Gene3D" id="3.40.190.80">
    <property type="match status" value="1"/>
</dbReference>
<reference evidence="1" key="1">
    <citation type="submission" date="2022-02" db="EMBL/GenBank/DDBJ databases">
        <authorList>
            <person name="Lee M."/>
            <person name="Kim S.-J."/>
            <person name="Jung M.-Y."/>
        </authorList>
    </citation>
    <scope>NUCLEOTIDE SEQUENCE</scope>
    <source>
        <strain evidence="1">JHP9</strain>
    </source>
</reference>
<name>A0ABT0R1N4_9MICO</name>
<evidence type="ECO:0000313" key="2">
    <source>
        <dbReference type="Proteomes" id="UP001203761"/>
    </source>
</evidence>
<evidence type="ECO:0008006" key="3">
    <source>
        <dbReference type="Google" id="ProtNLM"/>
    </source>
</evidence>
<dbReference type="Proteomes" id="UP001203761">
    <property type="component" value="Unassembled WGS sequence"/>
</dbReference>
<proteinExistence type="predicted"/>
<dbReference type="Gene3D" id="3.30.540.10">
    <property type="entry name" value="Fructose-1,6-Bisphosphatase, subunit A, domain 1"/>
    <property type="match status" value="1"/>
</dbReference>
<comment type="caution">
    <text evidence="1">The sequence shown here is derived from an EMBL/GenBank/DDBJ whole genome shotgun (WGS) entry which is preliminary data.</text>
</comment>
<sequence>MACETILPVYQHIEANPQEVTPGEWVTSADFAAEAALIPRLQALLPDSVCVAEEASKDDPRVLERLGNTGRVWLIDPLDGTSSFAQGKQPFRSMLALMHDGQAVASWIHDPISGSMAIAERGSGAWLDGAPIRVPDFTSASDGLRGSVLRRFLSEDVRARADAAVHRLGAEVPASMCAGSDYVALAQGPVDYVLYWRTLPWDHIPGALFLTEAGGVVRRLDGHAYAARTHAQKGLLAARSEEVWALARAELLPPLI</sequence>
<dbReference type="PRINTS" id="PR00377">
    <property type="entry name" value="IMPHPHTASES"/>
</dbReference>
<gene>
    <name evidence="1" type="ORF">Bequi_10670</name>
</gene>